<dbReference type="PANTHER" id="PTHR24006">
    <property type="entry name" value="UBIQUITIN CARBOXYL-TERMINAL HYDROLASE"/>
    <property type="match status" value="1"/>
</dbReference>
<keyword evidence="6 10" id="KW-0378">Hydrolase</keyword>
<feature type="compositionally biased region" description="Basic and acidic residues" evidence="8">
    <location>
        <begin position="515"/>
        <end position="535"/>
    </location>
</feature>
<evidence type="ECO:0000256" key="2">
    <source>
        <dbReference type="ARBA" id="ARBA00009085"/>
    </source>
</evidence>
<dbReference type="GO" id="GO:0004843">
    <property type="term" value="F:cysteine-type deubiquitinase activity"/>
    <property type="evidence" value="ECO:0007669"/>
    <property type="project" value="UniProtKB-EC"/>
</dbReference>
<keyword evidence="4" id="KW-0645">Protease</keyword>
<comment type="caution">
    <text evidence="10">The sequence shown here is derived from an EMBL/GenBank/DDBJ whole genome shotgun (WGS) entry which is preliminary data.</text>
</comment>
<evidence type="ECO:0000256" key="1">
    <source>
        <dbReference type="ARBA" id="ARBA00000707"/>
    </source>
</evidence>
<dbReference type="OrthoDB" id="27652at2759"/>
<dbReference type="EC" id="3.4.19.12" evidence="3"/>
<dbReference type="Pfam" id="PF00443">
    <property type="entry name" value="UCH"/>
    <property type="match status" value="1"/>
</dbReference>
<evidence type="ECO:0000313" key="11">
    <source>
        <dbReference type="Proteomes" id="UP001153069"/>
    </source>
</evidence>
<feature type="region of interest" description="Disordered" evidence="8">
    <location>
        <begin position="1"/>
        <end position="26"/>
    </location>
</feature>
<evidence type="ECO:0000256" key="5">
    <source>
        <dbReference type="ARBA" id="ARBA00022786"/>
    </source>
</evidence>
<protein>
    <recommendedName>
        <fullName evidence="3">ubiquitinyl hydrolase 1</fullName>
        <ecNumber evidence="3">3.4.19.12</ecNumber>
    </recommendedName>
</protein>
<feature type="region of interest" description="Disordered" evidence="8">
    <location>
        <begin position="79"/>
        <end position="132"/>
    </location>
</feature>
<evidence type="ECO:0000256" key="3">
    <source>
        <dbReference type="ARBA" id="ARBA00012759"/>
    </source>
</evidence>
<feature type="compositionally biased region" description="Low complexity" evidence="8">
    <location>
        <begin position="608"/>
        <end position="624"/>
    </location>
</feature>
<keyword evidence="5" id="KW-0833">Ubl conjugation pathway</keyword>
<dbReference type="Proteomes" id="UP001153069">
    <property type="component" value="Unassembled WGS sequence"/>
</dbReference>
<feature type="region of interest" description="Disordered" evidence="8">
    <location>
        <begin position="279"/>
        <end position="299"/>
    </location>
</feature>
<accession>A0A9N8DA76</accession>
<proteinExistence type="inferred from homology"/>
<dbReference type="InterPro" id="IPR038765">
    <property type="entry name" value="Papain-like_cys_pep_sf"/>
</dbReference>
<organism evidence="10 11">
    <name type="scientific">Seminavis robusta</name>
    <dbReference type="NCBI Taxonomy" id="568900"/>
    <lineage>
        <taxon>Eukaryota</taxon>
        <taxon>Sar</taxon>
        <taxon>Stramenopiles</taxon>
        <taxon>Ochrophyta</taxon>
        <taxon>Bacillariophyta</taxon>
        <taxon>Bacillariophyceae</taxon>
        <taxon>Bacillariophycidae</taxon>
        <taxon>Naviculales</taxon>
        <taxon>Naviculaceae</taxon>
        <taxon>Seminavis</taxon>
    </lineage>
</organism>
<dbReference type="AlphaFoldDB" id="A0A9N8DA76"/>
<evidence type="ECO:0000259" key="9">
    <source>
        <dbReference type="PROSITE" id="PS50235"/>
    </source>
</evidence>
<dbReference type="Gene3D" id="3.90.70.10">
    <property type="entry name" value="Cysteine proteinases"/>
    <property type="match status" value="1"/>
</dbReference>
<feature type="compositionally biased region" description="Polar residues" evidence="8">
    <location>
        <begin position="279"/>
        <end position="297"/>
    </location>
</feature>
<evidence type="ECO:0000256" key="8">
    <source>
        <dbReference type="SAM" id="MobiDB-lite"/>
    </source>
</evidence>
<feature type="compositionally biased region" description="Basic residues" evidence="8">
    <location>
        <begin position="99"/>
        <end position="112"/>
    </location>
</feature>
<dbReference type="GO" id="GO:0005829">
    <property type="term" value="C:cytosol"/>
    <property type="evidence" value="ECO:0007669"/>
    <property type="project" value="TreeGrafter"/>
</dbReference>
<comment type="catalytic activity">
    <reaction evidence="1">
        <text>Thiol-dependent hydrolysis of ester, thioester, amide, peptide and isopeptide bonds formed by the C-terminal Gly of ubiquitin (a 76-residue protein attached to proteins as an intracellular targeting signal).</text>
        <dbReference type="EC" id="3.4.19.12"/>
    </reaction>
</comment>
<feature type="compositionally biased region" description="Low complexity" evidence="8">
    <location>
        <begin position="1"/>
        <end position="20"/>
    </location>
</feature>
<feature type="domain" description="USP" evidence="9">
    <location>
        <begin position="31"/>
        <end position="468"/>
    </location>
</feature>
<dbReference type="InterPro" id="IPR050164">
    <property type="entry name" value="Peptidase_C19"/>
</dbReference>
<name>A0A9N8DA76_9STRA</name>
<dbReference type="InterPro" id="IPR028889">
    <property type="entry name" value="USP"/>
</dbReference>
<dbReference type="PANTHER" id="PTHR24006:SF758">
    <property type="entry name" value="UBIQUITIN CARBOXYL-TERMINAL HYDROLASE 36"/>
    <property type="match status" value="1"/>
</dbReference>
<comment type="similarity">
    <text evidence="2">Belongs to the peptidase C19 family.</text>
</comment>
<feature type="region of interest" description="Disordered" evidence="8">
    <location>
        <begin position="511"/>
        <end position="635"/>
    </location>
</feature>
<reference evidence="10" key="1">
    <citation type="submission" date="2020-06" db="EMBL/GenBank/DDBJ databases">
        <authorList>
            <consortium name="Plant Systems Biology data submission"/>
        </authorList>
    </citation>
    <scope>NUCLEOTIDE SEQUENCE</scope>
    <source>
        <strain evidence="10">D6</strain>
    </source>
</reference>
<gene>
    <name evidence="10" type="ORF">SEMRO_9_G007560.1</name>
</gene>
<keyword evidence="7" id="KW-0788">Thiol protease</keyword>
<evidence type="ECO:0000256" key="4">
    <source>
        <dbReference type="ARBA" id="ARBA00022670"/>
    </source>
</evidence>
<dbReference type="EMBL" id="CAICTM010000009">
    <property type="protein sequence ID" value="CAB9496790.1"/>
    <property type="molecule type" value="Genomic_DNA"/>
</dbReference>
<feature type="compositionally biased region" description="Pro residues" evidence="8">
    <location>
        <begin position="593"/>
        <end position="607"/>
    </location>
</feature>
<dbReference type="GO" id="GO:0016579">
    <property type="term" value="P:protein deubiquitination"/>
    <property type="evidence" value="ECO:0007669"/>
    <property type="project" value="InterPro"/>
</dbReference>
<evidence type="ECO:0000256" key="6">
    <source>
        <dbReference type="ARBA" id="ARBA00022801"/>
    </source>
</evidence>
<dbReference type="InterPro" id="IPR001394">
    <property type="entry name" value="Peptidase_C19_UCH"/>
</dbReference>
<evidence type="ECO:0000256" key="7">
    <source>
        <dbReference type="ARBA" id="ARBA00022807"/>
    </source>
</evidence>
<sequence length="761" mass="82926">MVAASAVSSSTCTNASNSNVPSLPPQREVARPVANLGNTCYMNAVLQALAHAPELCLAMDCEPHRHTCPIYIENTRRARLASPTSSPEGGDAEPDFRRNKATAKRGVRRSSRKSPTSGLGKEDSNNSTNDDADDTYCTLCEMEYHLTEVHKTNVDGKEKAVAPNFFVHGFIKKVAPWFKLGQQEDSHEFLRLLIDAMQNSCKNARPKMEDDAMEEDIPPIGDDDMMDTGGKVNTKNKDVEYPFQLFRGTVESCVTCDSCKASSSTLDPIEDVGLEVTPHTPNKASGMSTRGSLSSPGNGEALADVSSAFQRFARVENLDAQYKCEKCGKGGRATKQSRLASIPPILTLHLKRFRYGGDARGPSPAFATSNRRTKSGSAKIEGHIKFDLVFDLRPYLTDELQSKHKKMFCRLFAVIVHAGKNSHSGHYVSYVRNITKNEWWKMDDARVTLASNEEVMQAEAYMLFYRILDHPVAVQLEDQAKKMKEEVERLAKEAKEEEQKAIAEAEAAAAAAAKEAAETEKENVPVKNDGIKQEADAPVPSAAASATTLVKEEPAPAPVPAPSSSGADNKPMDVQPEKPSGPSSGSAPIKNEPAPPVPAPKPAPMTPPKSANTVSSNSNANTSNSRKRGLPDYLDGKSWAKANTRLKTYSSIDSAQDYINENIQFKQDFFRLITEEGNKPNAKVDHCPLKRITPDDVVGGFGRWEKGLKECIFRLARRYEKENPGECFFTAAVPRKVEAQTAVSATTSGNATAPSGDDALL</sequence>
<dbReference type="PROSITE" id="PS50235">
    <property type="entry name" value="USP_3"/>
    <property type="match status" value="1"/>
</dbReference>
<keyword evidence="11" id="KW-1185">Reference proteome</keyword>
<dbReference type="GO" id="GO:0006508">
    <property type="term" value="P:proteolysis"/>
    <property type="evidence" value="ECO:0007669"/>
    <property type="project" value="UniProtKB-KW"/>
</dbReference>
<dbReference type="GO" id="GO:0005634">
    <property type="term" value="C:nucleus"/>
    <property type="evidence" value="ECO:0007669"/>
    <property type="project" value="TreeGrafter"/>
</dbReference>
<feature type="compositionally biased region" description="Low complexity" evidence="8">
    <location>
        <begin position="536"/>
        <end position="546"/>
    </location>
</feature>
<dbReference type="SUPFAM" id="SSF54001">
    <property type="entry name" value="Cysteine proteinases"/>
    <property type="match status" value="1"/>
</dbReference>
<evidence type="ECO:0000313" key="10">
    <source>
        <dbReference type="EMBL" id="CAB9496790.1"/>
    </source>
</evidence>